<evidence type="ECO:0000256" key="6">
    <source>
        <dbReference type="SAM" id="Phobius"/>
    </source>
</evidence>
<dbReference type="AlphaFoldDB" id="A0A7H0VHZ0"/>
<feature type="transmembrane region" description="Helical" evidence="6">
    <location>
        <begin position="217"/>
        <end position="233"/>
    </location>
</feature>
<dbReference type="InterPro" id="IPR050833">
    <property type="entry name" value="Poly_Biosynth_Transport"/>
</dbReference>
<comment type="subcellular location">
    <subcellularLocation>
        <location evidence="1">Cell membrane</location>
        <topology evidence="1">Multi-pass membrane protein</topology>
    </subcellularLocation>
</comment>
<keyword evidence="5 6" id="KW-0472">Membrane</keyword>
<dbReference type="PANTHER" id="PTHR30250">
    <property type="entry name" value="PST FAMILY PREDICTED COLANIC ACID TRANSPORTER"/>
    <property type="match status" value="1"/>
</dbReference>
<protein>
    <submittedName>
        <fullName evidence="7">Polysaccharide biosynthesis C-terminal domain-containing protein</fullName>
    </submittedName>
</protein>
<accession>A0A7H0VHZ0</accession>
<feature type="transmembrane region" description="Helical" evidence="6">
    <location>
        <begin position="291"/>
        <end position="309"/>
    </location>
</feature>
<feature type="transmembrane region" description="Helical" evidence="6">
    <location>
        <begin position="442"/>
        <end position="463"/>
    </location>
</feature>
<feature type="transmembrane region" description="Helical" evidence="6">
    <location>
        <begin position="262"/>
        <end position="279"/>
    </location>
</feature>
<name>A0A7H0VHZ0_9FLAO</name>
<feature type="transmembrane region" description="Helical" evidence="6">
    <location>
        <begin position="114"/>
        <end position="131"/>
    </location>
</feature>
<dbReference type="GO" id="GO:0005886">
    <property type="term" value="C:plasma membrane"/>
    <property type="evidence" value="ECO:0007669"/>
    <property type="project" value="UniProtKB-SubCell"/>
</dbReference>
<organism evidence="7 8">
    <name type="scientific">Croceimicrobium hydrocarbonivorans</name>
    <dbReference type="NCBI Taxonomy" id="2761580"/>
    <lineage>
        <taxon>Bacteria</taxon>
        <taxon>Pseudomonadati</taxon>
        <taxon>Bacteroidota</taxon>
        <taxon>Flavobacteriia</taxon>
        <taxon>Flavobacteriales</taxon>
        <taxon>Owenweeksiaceae</taxon>
        <taxon>Croceimicrobium</taxon>
    </lineage>
</organism>
<evidence type="ECO:0000256" key="5">
    <source>
        <dbReference type="ARBA" id="ARBA00023136"/>
    </source>
</evidence>
<dbReference type="EMBL" id="CP060139">
    <property type="protein sequence ID" value="QNR25338.1"/>
    <property type="molecule type" value="Genomic_DNA"/>
</dbReference>
<evidence type="ECO:0000256" key="2">
    <source>
        <dbReference type="ARBA" id="ARBA00022475"/>
    </source>
</evidence>
<feature type="transmembrane region" description="Helical" evidence="6">
    <location>
        <begin position="329"/>
        <end position="347"/>
    </location>
</feature>
<dbReference type="RefSeq" id="WP_210759865.1">
    <property type="nucleotide sequence ID" value="NZ_CP060139.1"/>
</dbReference>
<dbReference type="InterPro" id="IPR002797">
    <property type="entry name" value="Polysacc_synth"/>
</dbReference>
<sequence length="482" mass="54276">MQKKFVGSLALLLFVNFLIKPIWIFGIDLEVQNQVGSDAYGLYSAVLSFVMIFNIVLDLGLAHYSNREIATDPQQLARHFSELFMIKISLAGVYFLVAMGLGFFLGFWSGGAQLLLWLSLSQVFASALFFLRSHLTGLHLFKWDAVLSVFDKSLMILTAGYLLYFSQSGIDVQIFAALQALAYGLTAGLALLLILWRVPYFKPHFRWMKFRKKLGRSLPYALMIFLMAMYTRIDQLMLQQLIGNSEAGIYAQAFRLLDTFNQPAYLFSVLLLPMFATLISREEPVSDLAKLSFVLIYVMSLSITLGGVFEAEELMAYLYDEHSEISSGLLQILLFSSLSMGATYVFGTMLTARGNLRELNYIAFGGLILNVIFNALLIPKYGARGAAVATLVTQSLSALLQFRLCYRLANLAWRSSFLWRFLAYSLQALLLAYGLSLLEMDWYWSLLLIIGGAAASVVLWRLLPWAQGIELLKQRLKDRSST</sequence>
<feature type="transmembrane region" description="Helical" evidence="6">
    <location>
        <begin position="417"/>
        <end position="436"/>
    </location>
</feature>
<evidence type="ECO:0000313" key="8">
    <source>
        <dbReference type="Proteomes" id="UP000516305"/>
    </source>
</evidence>
<feature type="transmembrane region" description="Helical" evidence="6">
    <location>
        <begin position="40"/>
        <end position="62"/>
    </location>
</feature>
<feature type="transmembrane region" description="Helical" evidence="6">
    <location>
        <begin position="385"/>
        <end position="405"/>
    </location>
</feature>
<feature type="transmembrane region" description="Helical" evidence="6">
    <location>
        <begin position="176"/>
        <end position="196"/>
    </location>
</feature>
<dbReference type="Proteomes" id="UP000516305">
    <property type="component" value="Chromosome"/>
</dbReference>
<proteinExistence type="predicted"/>
<feature type="transmembrane region" description="Helical" evidence="6">
    <location>
        <begin position="359"/>
        <end position="379"/>
    </location>
</feature>
<keyword evidence="3 6" id="KW-0812">Transmembrane</keyword>
<gene>
    <name evidence="7" type="ORF">H4K34_05720</name>
</gene>
<keyword evidence="4 6" id="KW-1133">Transmembrane helix</keyword>
<reference evidence="7 8" key="1">
    <citation type="submission" date="2020-08" db="EMBL/GenBank/DDBJ databases">
        <title>Croceimicrobium hydrocarbonivorans gen. nov., sp. nov., a novel marine bacterium isolated from a bacterial consortium that degrades polyethylene terephthalate.</title>
        <authorList>
            <person name="Liu R."/>
        </authorList>
    </citation>
    <scope>NUCLEOTIDE SEQUENCE [LARGE SCALE GENOMIC DNA]</scope>
    <source>
        <strain evidence="7 8">A20-9</strain>
    </source>
</reference>
<dbReference type="Pfam" id="PF01943">
    <property type="entry name" value="Polysacc_synt"/>
    <property type="match status" value="1"/>
</dbReference>
<evidence type="ECO:0000256" key="3">
    <source>
        <dbReference type="ARBA" id="ARBA00022692"/>
    </source>
</evidence>
<evidence type="ECO:0000313" key="7">
    <source>
        <dbReference type="EMBL" id="QNR25338.1"/>
    </source>
</evidence>
<evidence type="ECO:0000256" key="4">
    <source>
        <dbReference type="ARBA" id="ARBA00022989"/>
    </source>
</evidence>
<dbReference type="PANTHER" id="PTHR30250:SF11">
    <property type="entry name" value="O-ANTIGEN TRANSPORTER-RELATED"/>
    <property type="match status" value="1"/>
</dbReference>
<feature type="transmembrane region" description="Helical" evidence="6">
    <location>
        <begin position="83"/>
        <end position="108"/>
    </location>
</feature>
<evidence type="ECO:0000256" key="1">
    <source>
        <dbReference type="ARBA" id="ARBA00004651"/>
    </source>
</evidence>
<feature type="transmembrane region" description="Helical" evidence="6">
    <location>
        <begin position="143"/>
        <end position="164"/>
    </location>
</feature>
<keyword evidence="8" id="KW-1185">Reference proteome</keyword>
<dbReference type="KEGG" id="chyd:H4K34_05720"/>
<keyword evidence="2" id="KW-1003">Cell membrane</keyword>